<dbReference type="PATRIC" id="fig|1434114.4.peg.2193"/>
<dbReference type="InterPro" id="IPR041685">
    <property type="entry name" value="AAA_GajA/Old/RecF-like"/>
</dbReference>
<evidence type="ECO:0000259" key="1">
    <source>
        <dbReference type="Pfam" id="PF13175"/>
    </source>
</evidence>
<dbReference type="HOGENOM" id="CLU_032548_1_1_2"/>
<reference evidence="2 3" key="1">
    <citation type="submission" date="2014-07" db="EMBL/GenBank/DDBJ databases">
        <title>Methanogenic archaea and the global carbon cycle.</title>
        <authorList>
            <person name="Henriksen J.R."/>
            <person name="Luke J."/>
            <person name="Reinhart S."/>
            <person name="Benedict M.N."/>
            <person name="Youngblut N.D."/>
            <person name="Metcalf M.E."/>
            <person name="Whitaker R.J."/>
            <person name="Metcalf W.W."/>
        </authorList>
    </citation>
    <scope>NUCLEOTIDE SEQUENCE [LARGE SCALE GENOMIC DNA]</scope>
    <source>
        <strain evidence="2 3">LYC</strain>
    </source>
</reference>
<proteinExistence type="predicted"/>
<dbReference type="Proteomes" id="UP000033063">
    <property type="component" value="Chromosome"/>
</dbReference>
<feature type="domain" description="Endonuclease GajA/Old nuclease/RecF-like AAA" evidence="1">
    <location>
        <begin position="10"/>
        <end position="393"/>
    </location>
</feature>
<gene>
    <name evidence="2" type="ORF">MSMAL_1729</name>
</gene>
<name>A0A0E3WN46_METMZ</name>
<dbReference type="AlphaFoldDB" id="A0A0E3WN46"/>
<protein>
    <recommendedName>
        <fullName evidence="1">Endonuclease GajA/Old nuclease/RecF-like AAA domain-containing protein</fullName>
    </recommendedName>
</protein>
<evidence type="ECO:0000313" key="3">
    <source>
        <dbReference type="Proteomes" id="UP000033063"/>
    </source>
</evidence>
<dbReference type="InterPro" id="IPR051396">
    <property type="entry name" value="Bact_Antivir_Def_Nuclease"/>
</dbReference>
<sequence>MNEFEDSYILYVDNFRGFKKNFIPLKKVNFLMGENSTGKTSILSLINLIHHPSFWFSKGFHNSEINFGSFYEISNKEDGKKSFSIGLLNCKVDSNKDNSNKNEKGINLLLLTFYDDNGIPSLSEYSYSIGDYSRCVKISKNKKTVLYKELYPTFEMLTESKDMAPMFKQWIDFVSTEIKKSSFNKVSFEGLPPYPVFIQSIVENDIVEKESKKKNTVISKEYRSPEIFEIFNLEGGLCWIAPIRAKPRRVYDNFNYSISPEGEHAPYVLKNLLSSKKKAGSIKEIMDTFGKQSGLFDTVKINNLGRSNVSPFEINIDLNSHLYKIYNVGYGVSQVLPIVVDLIGRSKGTLFAIQQPEVHLHPKAQASLGELIYNISSEEESTFLVETHSEYLVNRFRYNMYKNKNKEKTVDSQVLFFEKTNNGNEVHVIEIKNNGKYSENQPDSFNDFFIDEELNLLEI</sequence>
<dbReference type="GeneID" id="24877977"/>
<accession>A0A0E3WN46</accession>
<dbReference type="InterPro" id="IPR027417">
    <property type="entry name" value="P-loop_NTPase"/>
</dbReference>
<dbReference type="PANTHER" id="PTHR43581">
    <property type="entry name" value="ATP/GTP PHOSPHATASE"/>
    <property type="match status" value="1"/>
</dbReference>
<dbReference type="PANTHER" id="PTHR43581:SF2">
    <property type="entry name" value="EXCINUCLEASE ATPASE SUBUNIT"/>
    <property type="match status" value="1"/>
</dbReference>
<dbReference type="Gene3D" id="3.40.50.300">
    <property type="entry name" value="P-loop containing nucleotide triphosphate hydrolases"/>
    <property type="match status" value="1"/>
</dbReference>
<dbReference type="EMBL" id="CP009513">
    <property type="protein sequence ID" value="AKB68272.1"/>
    <property type="molecule type" value="Genomic_DNA"/>
</dbReference>
<dbReference type="SUPFAM" id="SSF52540">
    <property type="entry name" value="P-loop containing nucleoside triphosphate hydrolases"/>
    <property type="match status" value="1"/>
</dbReference>
<organism evidence="2 3">
    <name type="scientific">Methanosarcina mazei LYC</name>
    <dbReference type="NCBI Taxonomy" id="1434114"/>
    <lineage>
        <taxon>Archaea</taxon>
        <taxon>Methanobacteriati</taxon>
        <taxon>Methanobacteriota</taxon>
        <taxon>Stenosarchaea group</taxon>
        <taxon>Methanomicrobia</taxon>
        <taxon>Methanosarcinales</taxon>
        <taxon>Methanosarcinaceae</taxon>
        <taxon>Methanosarcina</taxon>
    </lineage>
</organism>
<dbReference type="RefSeq" id="WP_048040593.1">
    <property type="nucleotide sequence ID" value="NZ_CP009513.1"/>
</dbReference>
<evidence type="ECO:0000313" key="2">
    <source>
        <dbReference type="EMBL" id="AKB68272.1"/>
    </source>
</evidence>
<dbReference type="Pfam" id="PF13175">
    <property type="entry name" value="AAA_15"/>
    <property type="match status" value="1"/>
</dbReference>